<dbReference type="Proteomes" id="UP000053766">
    <property type="component" value="Unassembled WGS sequence"/>
</dbReference>
<keyword evidence="1" id="KW-0732">Signal</keyword>
<name>A0A0D8Y8N6_DICVI</name>
<reference evidence="2 3" key="1">
    <citation type="submission" date="2013-11" db="EMBL/GenBank/DDBJ databases">
        <title>Draft genome of the bovine lungworm Dictyocaulus viviparus.</title>
        <authorList>
            <person name="Mitreva M."/>
        </authorList>
    </citation>
    <scope>NUCLEOTIDE SEQUENCE [LARGE SCALE GENOMIC DNA]</scope>
    <source>
        <strain evidence="2 3">HannoverDv2000</strain>
    </source>
</reference>
<keyword evidence="3" id="KW-1185">Reference proteome</keyword>
<dbReference type="Gene3D" id="2.60.40.10">
    <property type="entry name" value="Immunoglobulins"/>
    <property type="match status" value="2"/>
</dbReference>
<feature type="chain" id="PRO_5013334459" evidence="1">
    <location>
        <begin position="16"/>
        <end position="289"/>
    </location>
</feature>
<dbReference type="InterPro" id="IPR003961">
    <property type="entry name" value="FN3_dom"/>
</dbReference>
<dbReference type="AlphaFoldDB" id="A0A0D8Y8N6"/>
<sequence length="289" mass="32271">MIFTHFNLLITEVLFLGEESSFNLTVVESAVSQTAFTLRWPALNTSDIDHRKFLGYDILYKEVAWEDPNLSIDDDRSSCQDTDSWYYHFEGVNDNTERINGTGPEYVTAMIGNNHIKPHTLYAAYVTTKMVRHQGARNAVSNIAFVRTRFAIPDPPRITKAEALGTEEILLEWDPPAQPNGDISHYVVSWRAMGDAYMNHYMGTAVCYDDISRGFDLSLGVVKGLREPATTPAPRAVSVLMGENADTQTDTCPRNEGCCKCSPKTTSDEGVESQTAFENAVHNVVFVQK</sequence>
<accession>A0A0D8Y8N6</accession>
<dbReference type="EMBL" id="KN716156">
    <property type="protein sequence ID" value="KJH53095.1"/>
    <property type="molecule type" value="Genomic_DNA"/>
</dbReference>
<dbReference type="OrthoDB" id="5829881at2759"/>
<evidence type="ECO:0000313" key="2">
    <source>
        <dbReference type="EMBL" id="KJH53095.1"/>
    </source>
</evidence>
<protein>
    <submittedName>
        <fullName evidence="2">Uncharacterized protein</fullName>
    </submittedName>
</protein>
<gene>
    <name evidence="2" type="ORF">DICVIV_00780</name>
</gene>
<dbReference type="CDD" id="cd00063">
    <property type="entry name" value="FN3"/>
    <property type="match status" value="1"/>
</dbReference>
<dbReference type="InterPro" id="IPR036116">
    <property type="entry name" value="FN3_sf"/>
</dbReference>
<dbReference type="SUPFAM" id="SSF49265">
    <property type="entry name" value="Fibronectin type III"/>
    <property type="match status" value="1"/>
</dbReference>
<evidence type="ECO:0000313" key="3">
    <source>
        <dbReference type="Proteomes" id="UP000053766"/>
    </source>
</evidence>
<proteinExistence type="predicted"/>
<evidence type="ECO:0000256" key="1">
    <source>
        <dbReference type="SAM" id="SignalP"/>
    </source>
</evidence>
<dbReference type="InterPro" id="IPR013783">
    <property type="entry name" value="Ig-like_fold"/>
</dbReference>
<reference evidence="3" key="2">
    <citation type="journal article" date="2016" name="Sci. Rep.">
        <title>Dictyocaulus viviparus genome, variome and transcriptome elucidate lungworm biology and support future intervention.</title>
        <authorList>
            <person name="McNulty S.N."/>
            <person name="Strube C."/>
            <person name="Rosa B.A."/>
            <person name="Martin J.C."/>
            <person name="Tyagi R."/>
            <person name="Choi Y.J."/>
            <person name="Wang Q."/>
            <person name="Hallsworth Pepin K."/>
            <person name="Zhang X."/>
            <person name="Ozersky P."/>
            <person name="Wilson R.K."/>
            <person name="Sternberg P.W."/>
            <person name="Gasser R.B."/>
            <person name="Mitreva M."/>
        </authorList>
    </citation>
    <scope>NUCLEOTIDE SEQUENCE [LARGE SCALE GENOMIC DNA]</scope>
    <source>
        <strain evidence="3">HannoverDv2000</strain>
    </source>
</reference>
<organism evidence="2 3">
    <name type="scientific">Dictyocaulus viviparus</name>
    <name type="common">Bovine lungworm</name>
    <dbReference type="NCBI Taxonomy" id="29172"/>
    <lineage>
        <taxon>Eukaryota</taxon>
        <taxon>Metazoa</taxon>
        <taxon>Ecdysozoa</taxon>
        <taxon>Nematoda</taxon>
        <taxon>Chromadorea</taxon>
        <taxon>Rhabditida</taxon>
        <taxon>Rhabditina</taxon>
        <taxon>Rhabditomorpha</taxon>
        <taxon>Strongyloidea</taxon>
        <taxon>Metastrongylidae</taxon>
        <taxon>Dictyocaulus</taxon>
    </lineage>
</organism>
<dbReference type="STRING" id="29172.A0A0D8Y8N6"/>
<feature type="signal peptide" evidence="1">
    <location>
        <begin position="1"/>
        <end position="15"/>
    </location>
</feature>